<organism evidence="2 3">
    <name type="scientific">Paenibacillus elgii</name>
    <dbReference type="NCBI Taxonomy" id="189691"/>
    <lineage>
        <taxon>Bacteria</taxon>
        <taxon>Bacillati</taxon>
        <taxon>Bacillota</taxon>
        <taxon>Bacilli</taxon>
        <taxon>Bacillales</taxon>
        <taxon>Paenibacillaceae</taxon>
        <taxon>Paenibacillus</taxon>
    </lineage>
</organism>
<evidence type="ECO:0000256" key="1">
    <source>
        <dbReference type="SAM" id="SignalP"/>
    </source>
</evidence>
<gene>
    <name evidence="2" type="ORF">AV654_13260</name>
</gene>
<evidence type="ECO:0000313" key="3">
    <source>
        <dbReference type="Proteomes" id="UP000076563"/>
    </source>
</evidence>
<reference evidence="3" key="1">
    <citation type="submission" date="2016-01" db="EMBL/GenBank/DDBJ databases">
        <title>Draft genome of Chromobacterium sp. F49.</title>
        <authorList>
            <person name="Hong K.W."/>
        </authorList>
    </citation>
    <scope>NUCLEOTIDE SEQUENCE [LARGE SCALE GENOMIC DNA]</scope>
    <source>
        <strain evidence="3">M63</strain>
    </source>
</reference>
<dbReference type="AlphaFoldDB" id="A0A161UQR7"/>
<name>A0A161UQR7_9BACL</name>
<feature type="chain" id="PRO_5007827747" evidence="1">
    <location>
        <begin position="28"/>
        <end position="117"/>
    </location>
</feature>
<proteinExistence type="predicted"/>
<accession>A0A161UQR7</accession>
<comment type="caution">
    <text evidence="2">The sequence shown here is derived from an EMBL/GenBank/DDBJ whole genome shotgun (WGS) entry which is preliminary data.</text>
</comment>
<sequence length="117" mass="12642">MKIGKLLLSAGLLASLIAPLSAHNAQAAPQESITTPQSQALKASVHREYVTLSVSGNNGERSYKIYNGSVSVEDGSEYIDVTSNRKSGYTLVKAVKKGKALIRDTDNNVIYEFEILK</sequence>
<protein>
    <submittedName>
        <fullName evidence="2">Uncharacterized protein</fullName>
    </submittedName>
</protein>
<keyword evidence="1" id="KW-0732">Signal</keyword>
<dbReference type="EMBL" id="LQRA01000049">
    <property type="protein sequence ID" value="KZE79971.1"/>
    <property type="molecule type" value="Genomic_DNA"/>
</dbReference>
<keyword evidence="3" id="KW-1185">Reference proteome</keyword>
<feature type="signal peptide" evidence="1">
    <location>
        <begin position="1"/>
        <end position="27"/>
    </location>
</feature>
<dbReference type="Proteomes" id="UP000076563">
    <property type="component" value="Unassembled WGS sequence"/>
</dbReference>
<dbReference type="RefSeq" id="WP_063180343.1">
    <property type="nucleotide sequence ID" value="NZ_CP121215.1"/>
</dbReference>
<evidence type="ECO:0000313" key="2">
    <source>
        <dbReference type="EMBL" id="KZE79971.1"/>
    </source>
</evidence>